<evidence type="ECO:0000259" key="7">
    <source>
        <dbReference type="PROSITE" id="PS50123"/>
    </source>
</evidence>
<feature type="binding site" evidence="6">
    <location>
        <position position="81"/>
    </location>
    <ligand>
        <name>S-adenosyl-L-methionine</name>
        <dbReference type="ChEBI" id="CHEBI:59789"/>
    </ligand>
</feature>
<feature type="binding site" evidence="6">
    <location>
        <begin position="196"/>
        <end position="197"/>
    </location>
    <ligand>
        <name>S-adenosyl-L-methionine</name>
        <dbReference type="ChEBI" id="CHEBI:59789"/>
    </ligand>
</feature>
<dbReference type="PROSITE" id="PS50123">
    <property type="entry name" value="CHER"/>
    <property type="match status" value="1"/>
</dbReference>
<feature type="binding site" evidence="6">
    <location>
        <begin position="214"/>
        <end position="215"/>
    </location>
    <ligand>
        <name>S-adenosyl-L-methionine</name>
        <dbReference type="ChEBI" id="CHEBI:59789"/>
    </ligand>
</feature>
<evidence type="ECO:0000256" key="6">
    <source>
        <dbReference type="PIRSR" id="PIRSR000410-1"/>
    </source>
</evidence>
<dbReference type="AlphaFoldDB" id="A0A482UAW7"/>
<evidence type="ECO:0000256" key="4">
    <source>
        <dbReference type="ARBA" id="ARBA00022691"/>
    </source>
</evidence>
<comment type="catalytic activity">
    <reaction evidence="1 5">
        <text>L-glutamyl-[protein] + S-adenosyl-L-methionine = [protein]-L-glutamate 5-O-methyl ester + S-adenosyl-L-homocysteine</text>
        <dbReference type="Rhea" id="RHEA:24452"/>
        <dbReference type="Rhea" id="RHEA-COMP:10208"/>
        <dbReference type="Rhea" id="RHEA-COMP:10311"/>
        <dbReference type="ChEBI" id="CHEBI:29973"/>
        <dbReference type="ChEBI" id="CHEBI:57856"/>
        <dbReference type="ChEBI" id="CHEBI:59789"/>
        <dbReference type="ChEBI" id="CHEBI:82795"/>
        <dbReference type="EC" id="2.1.1.80"/>
    </reaction>
</comment>
<dbReference type="GO" id="GO:0008983">
    <property type="term" value="F:protein-glutamate O-methyltransferase activity"/>
    <property type="evidence" value="ECO:0007669"/>
    <property type="project" value="UniProtKB-EC"/>
</dbReference>
<dbReference type="InterPro" id="IPR036804">
    <property type="entry name" value="CheR_N_sf"/>
</dbReference>
<dbReference type="SUPFAM" id="SSF53335">
    <property type="entry name" value="S-adenosyl-L-methionine-dependent methyltransferases"/>
    <property type="match status" value="1"/>
</dbReference>
<evidence type="ECO:0000313" key="9">
    <source>
        <dbReference type="Proteomes" id="UP000282800"/>
    </source>
</evidence>
<dbReference type="PRINTS" id="PR00996">
    <property type="entry name" value="CHERMTFRASE"/>
</dbReference>
<dbReference type="EC" id="2.1.1.80" evidence="5"/>
<dbReference type="OrthoDB" id="9816309at2"/>
<gene>
    <name evidence="8" type="ORF">EJA06_001585</name>
</gene>
<accession>A0A482UAW7</accession>
<evidence type="ECO:0000256" key="5">
    <source>
        <dbReference type="PIRNR" id="PIRNR000410"/>
    </source>
</evidence>
<dbReference type="InterPro" id="IPR022641">
    <property type="entry name" value="CheR_N"/>
</dbReference>
<dbReference type="InterPro" id="IPR029063">
    <property type="entry name" value="SAM-dependent_MTases_sf"/>
</dbReference>
<dbReference type="EMBL" id="RWYU02000001">
    <property type="protein sequence ID" value="RYJ63956.1"/>
    <property type="molecule type" value="Genomic_DNA"/>
</dbReference>
<feature type="binding site" evidence="6">
    <location>
        <position position="138"/>
    </location>
    <ligand>
        <name>S-adenosyl-L-methionine</name>
        <dbReference type="ChEBI" id="CHEBI:59789"/>
    </ligand>
</feature>
<dbReference type="PANTHER" id="PTHR24422">
    <property type="entry name" value="CHEMOTAXIS PROTEIN METHYLTRANSFERASE"/>
    <property type="match status" value="1"/>
</dbReference>
<feature type="binding site" evidence="6">
    <location>
        <position position="116"/>
    </location>
    <ligand>
        <name>S-adenosyl-L-methionine</name>
        <dbReference type="ChEBI" id="CHEBI:59789"/>
    </ligand>
</feature>
<feature type="domain" description="CheR-type methyltransferase" evidence="7">
    <location>
        <begin position="2"/>
        <end position="268"/>
    </location>
</feature>
<dbReference type="Pfam" id="PF03705">
    <property type="entry name" value="CheR_N"/>
    <property type="match status" value="1"/>
</dbReference>
<dbReference type="InterPro" id="IPR026024">
    <property type="entry name" value="Chemotaxis_MeTrfase_CheR"/>
</dbReference>
<dbReference type="Gene3D" id="1.10.155.10">
    <property type="entry name" value="Chemotaxis receptor methyltransferase CheR, N-terminal domain"/>
    <property type="match status" value="1"/>
</dbReference>
<dbReference type="RefSeq" id="WP_106157525.1">
    <property type="nucleotide sequence ID" value="NZ_RWYU02000001.1"/>
</dbReference>
<name>A0A482UAW7_9PSED</name>
<feature type="binding site" evidence="6">
    <location>
        <position position="85"/>
    </location>
    <ligand>
        <name>S-adenosyl-L-methionine</name>
        <dbReference type="ChEBI" id="CHEBI:59789"/>
    </ligand>
</feature>
<comment type="caution">
    <text evidence="8">The sequence shown here is derived from an EMBL/GenBank/DDBJ whole genome shotgun (WGS) entry which is preliminary data.</text>
</comment>
<sequence>MTTTHLPTLGDREFRYLQKLMAEASGIRMSEGKRPLVAGRLMRRLRALGLRDYAQYLDLLRAPEQQVERRLVVDLLTTNETYFFREPQHFRFLAQWLAGRRGPLRCWSAACSSGEEPYSLAMVLAEHARSDWSILASDLSQSVLHKAREAVYPMADTDAFPAGWLKRHCLRGVGAQDGNFRISQALRERVSFREINLMRPLPQDLEPMDLIMLRNVLIYFGADDKRAITARLLQHLRPGGLLLIGHAESVHGFGLPLRGVAPSVFERL</sequence>
<dbReference type="PIRSF" id="PIRSF000410">
    <property type="entry name" value="CheR"/>
    <property type="match status" value="1"/>
</dbReference>
<dbReference type="Proteomes" id="UP000282800">
    <property type="component" value="Unassembled WGS sequence"/>
</dbReference>
<dbReference type="PANTHER" id="PTHR24422:SF26">
    <property type="entry name" value="CHEMOTAXIS PROTEIN METHYLTRANSFERASE"/>
    <property type="match status" value="1"/>
</dbReference>
<evidence type="ECO:0000256" key="1">
    <source>
        <dbReference type="ARBA" id="ARBA00001541"/>
    </source>
</evidence>
<dbReference type="Gene3D" id="3.40.50.150">
    <property type="entry name" value="Vaccinia Virus protein VP39"/>
    <property type="match status" value="1"/>
</dbReference>
<dbReference type="InterPro" id="IPR022642">
    <property type="entry name" value="CheR_C"/>
</dbReference>
<evidence type="ECO:0000256" key="2">
    <source>
        <dbReference type="ARBA" id="ARBA00022603"/>
    </source>
</evidence>
<organism evidence="8 9">
    <name type="scientific">Pseudomonas songnenensis</name>
    <dbReference type="NCBI Taxonomy" id="1176259"/>
    <lineage>
        <taxon>Bacteria</taxon>
        <taxon>Pseudomonadati</taxon>
        <taxon>Pseudomonadota</taxon>
        <taxon>Gammaproteobacteria</taxon>
        <taxon>Pseudomonadales</taxon>
        <taxon>Pseudomonadaceae</taxon>
        <taxon>Pseudomonas</taxon>
    </lineage>
</organism>
<dbReference type="Pfam" id="PF01739">
    <property type="entry name" value="CheR"/>
    <property type="match status" value="1"/>
</dbReference>
<protein>
    <recommendedName>
        <fullName evidence="5">Chemotaxis protein methyltransferase</fullName>
        <ecNumber evidence="5">2.1.1.80</ecNumber>
    </recommendedName>
</protein>
<evidence type="ECO:0000256" key="3">
    <source>
        <dbReference type="ARBA" id="ARBA00022679"/>
    </source>
</evidence>
<dbReference type="InterPro" id="IPR000780">
    <property type="entry name" value="CheR_MeTrfase"/>
</dbReference>
<comment type="function">
    <text evidence="5">Methylation of the membrane-bound methyl-accepting chemotaxis proteins (MCP) to form gamma-glutamyl methyl ester residues in MCP.</text>
</comment>
<evidence type="ECO:0000313" key="8">
    <source>
        <dbReference type="EMBL" id="RYJ63956.1"/>
    </source>
</evidence>
<keyword evidence="4 5" id="KW-0949">S-adenosyl-L-methionine</keyword>
<proteinExistence type="predicted"/>
<dbReference type="SMART" id="SM00138">
    <property type="entry name" value="MeTrc"/>
    <property type="match status" value="1"/>
</dbReference>
<feature type="binding site" evidence="6">
    <location>
        <position position="79"/>
    </location>
    <ligand>
        <name>S-adenosyl-L-methionine</name>
        <dbReference type="ChEBI" id="CHEBI:59789"/>
    </ligand>
</feature>
<dbReference type="GO" id="GO:0032259">
    <property type="term" value="P:methylation"/>
    <property type="evidence" value="ECO:0007669"/>
    <property type="project" value="UniProtKB-KW"/>
</dbReference>
<dbReference type="SUPFAM" id="SSF47757">
    <property type="entry name" value="Chemotaxis receptor methyltransferase CheR, N-terminal domain"/>
    <property type="match status" value="1"/>
</dbReference>
<dbReference type="InterPro" id="IPR050903">
    <property type="entry name" value="Bact_Chemotaxis_MeTrfase"/>
</dbReference>
<keyword evidence="3 5" id="KW-0808">Transferase</keyword>
<dbReference type="CDD" id="cd02440">
    <property type="entry name" value="AdoMet_MTases"/>
    <property type="match status" value="1"/>
</dbReference>
<reference evidence="8 9" key="1">
    <citation type="submission" date="2019-01" db="EMBL/GenBank/DDBJ databases">
        <title>High-quality draft genome of. Pseudomonas songnenensis str. L103, a full-fledged denitrifier isolated from 100 meters deep aquifer in a heavily nitrogen fertilized agricultural area.</title>
        <authorList>
            <person name="Liu M."/>
            <person name="Liu B."/>
        </authorList>
    </citation>
    <scope>NUCLEOTIDE SEQUENCE [LARGE SCALE GENOMIC DNA]</scope>
    <source>
        <strain evidence="8 9">L103</strain>
    </source>
</reference>
<keyword evidence="2 5" id="KW-0489">Methyltransferase</keyword>